<proteinExistence type="predicted"/>
<dbReference type="GO" id="GO:0071578">
    <property type="term" value="P:zinc ion import across plasma membrane"/>
    <property type="evidence" value="ECO:0007669"/>
    <property type="project" value="TreeGrafter"/>
</dbReference>
<evidence type="ECO:0000256" key="2">
    <source>
        <dbReference type="SAM" id="Phobius"/>
    </source>
</evidence>
<dbReference type="EMBL" id="JAINUF010000003">
    <property type="protein sequence ID" value="KAJ8370068.1"/>
    <property type="molecule type" value="Genomic_DNA"/>
</dbReference>
<dbReference type="AlphaFoldDB" id="A0A9Q1J7F9"/>
<dbReference type="OrthoDB" id="200954at2759"/>
<evidence type="ECO:0000256" key="1">
    <source>
        <dbReference type="SAM" id="MobiDB-lite"/>
    </source>
</evidence>
<feature type="region of interest" description="Disordered" evidence="1">
    <location>
        <begin position="58"/>
        <end position="79"/>
    </location>
</feature>
<comment type="caution">
    <text evidence="4">The sequence shown here is derived from an EMBL/GenBank/DDBJ whole genome shotgun (WGS) entry which is preliminary data.</text>
</comment>
<feature type="transmembrane region" description="Helical" evidence="2">
    <location>
        <begin position="80"/>
        <end position="102"/>
    </location>
</feature>
<dbReference type="PANTHER" id="PTHR12191:SF17">
    <property type="entry name" value="ZINC TRANSPORTER ZIP5"/>
    <property type="match status" value="1"/>
</dbReference>
<accession>A0A9Q1J7F9</accession>
<evidence type="ECO:0000313" key="4">
    <source>
        <dbReference type="EMBL" id="KAJ8370068.1"/>
    </source>
</evidence>
<dbReference type="GO" id="GO:0005886">
    <property type="term" value="C:plasma membrane"/>
    <property type="evidence" value="ECO:0007669"/>
    <property type="project" value="TreeGrafter"/>
</dbReference>
<protein>
    <submittedName>
        <fullName evidence="4">Uncharacterized protein</fullName>
    </submittedName>
</protein>
<feature type="chain" id="PRO_5040247750" evidence="3">
    <location>
        <begin position="17"/>
        <end position="123"/>
    </location>
</feature>
<keyword evidence="5" id="KW-1185">Reference proteome</keyword>
<dbReference type="GO" id="GO:0140410">
    <property type="term" value="F:monoatomic cation:bicarbonate symporter activity"/>
    <property type="evidence" value="ECO:0007669"/>
    <property type="project" value="TreeGrafter"/>
</dbReference>
<keyword evidence="2" id="KW-0812">Transmembrane</keyword>
<evidence type="ECO:0000256" key="3">
    <source>
        <dbReference type="SAM" id="SignalP"/>
    </source>
</evidence>
<keyword evidence="2" id="KW-1133">Transmembrane helix</keyword>
<gene>
    <name evidence="4" type="ORF">SKAU_G00100960</name>
</gene>
<feature type="compositionally biased region" description="Basic and acidic residues" evidence="1">
    <location>
        <begin position="70"/>
        <end position="79"/>
    </location>
</feature>
<dbReference type="GO" id="GO:0005385">
    <property type="term" value="F:zinc ion transmembrane transporter activity"/>
    <property type="evidence" value="ECO:0007669"/>
    <property type="project" value="TreeGrafter"/>
</dbReference>
<dbReference type="Proteomes" id="UP001152622">
    <property type="component" value="Chromosome 3"/>
</dbReference>
<evidence type="ECO:0000313" key="5">
    <source>
        <dbReference type="Proteomes" id="UP001152622"/>
    </source>
</evidence>
<dbReference type="InterPro" id="IPR050799">
    <property type="entry name" value="ZIP_Transporter"/>
</dbReference>
<feature type="signal peptide" evidence="3">
    <location>
        <begin position="1"/>
        <end position="16"/>
    </location>
</feature>
<organism evidence="4 5">
    <name type="scientific">Synaphobranchus kaupii</name>
    <name type="common">Kaup's arrowtooth eel</name>
    <dbReference type="NCBI Taxonomy" id="118154"/>
    <lineage>
        <taxon>Eukaryota</taxon>
        <taxon>Metazoa</taxon>
        <taxon>Chordata</taxon>
        <taxon>Craniata</taxon>
        <taxon>Vertebrata</taxon>
        <taxon>Euteleostomi</taxon>
        <taxon>Actinopterygii</taxon>
        <taxon>Neopterygii</taxon>
        <taxon>Teleostei</taxon>
        <taxon>Anguilliformes</taxon>
        <taxon>Synaphobranchidae</taxon>
        <taxon>Synaphobranchus</taxon>
    </lineage>
</organism>
<dbReference type="GO" id="GO:0030003">
    <property type="term" value="P:intracellular monoatomic cation homeostasis"/>
    <property type="evidence" value="ECO:0007669"/>
    <property type="project" value="TreeGrafter"/>
</dbReference>
<keyword evidence="3" id="KW-0732">Signal</keyword>
<dbReference type="PANTHER" id="PTHR12191">
    <property type="entry name" value="SOLUTE CARRIER FAMILY 39"/>
    <property type="match status" value="1"/>
</dbReference>
<keyword evidence="2" id="KW-0472">Membrane</keyword>
<reference evidence="4" key="1">
    <citation type="journal article" date="2023" name="Science">
        <title>Genome structures resolve the early diversification of teleost fishes.</title>
        <authorList>
            <person name="Parey E."/>
            <person name="Louis A."/>
            <person name="Montfort J."/>
            <person name="Bouchez O."/>
            <person name="Roques C."/>
            <person name="Iampietro C."/>
            <person name="Lluch J."/>
            <person name="Castinel A."/>
            <person name="Donnadieu C."/>
            <person name="Desvignes T."/>
            <person name="Floi Bucao C."/>
            <person name="Jouanno E."/>
            <person name="Wen M."/>
            <person name="Mejri S."/>
            <person name="Dirks R."/>
            <person name="Jansen H."/>
            <person name="Henkel C."/>
            <person name="Chen W.J."/>
            <person name="Zahm M."/>
            <person name="Cabau C."/>
            <person name="Klopp C."/>
            <person name="Thompson A.W."/>
            <person name="Robinson-Rechavi M."/>
            <person name="Braasch I."/>
            <person name="Lecointre G."/>
            <person name="Bobe J."/>
            <person name="Postlethwait J.H."/>
            <person name="Berthelot C."/>
            <person name="Roest Crollius H."/>
            <person name="Guiguen Y."/>
        </authorList>
    </citation>
    <scope>NUCLEOTIDE SEQUENCE</scope>
    <source>
        <strain evidence="4">WJC10195</strain>
    </source>
</reference>
<name>A0A9Q1J7F9_SYNKA</name>
<sequence length="123" mass="12916">MLSFFAALGWASLALAVISLPSLLALALVPLVPPSHLQTLLCPMVALAIGTLCGDAPAPPPASCRARSGPHSESEQRDSVLKGASVLAGLYLFFLVEGTLGLQRHFKRKVRQDSPSAEGGRRT</sequence>